<accession>A0A317DGX9</accession>
<dbReference type="RefSeq" id="WP_109803032.1">
    <property type="nucleotide sequence ID" value="NZ_QGKS01000258.1"/>
</dbReference>
<feature type="domain" description="ABC transporter" evidence="5">
    <location>
        <begin position="17"/>
        <end position="264"/>
    </location>
</feature>
<keyword evidence="4" id="KW-0067">ATP-binding</keyword>
<dbReference type="PROSITE" id="PS50893">
    <property type="entry name" value="ABC_TRANSPORTER_2"/>
    <property type="match status" value="1"/>
</dbReference>
<evidence type="ECO:0000256" key="3">
    <source>
        <dbReference type="ARBA" id="ARBA00022741"/>
    </source>
</evidence>
<dbReference type="PROSITE" id="PS00211">
    <property type="entry name" value="ABC_TRANSPORTER_1"/>
    <property type="match status" value="1"/>
</dbReference>
<dbReference type="PANTHER" id="PTHR43776">
    <property type="entry name" value="TRANSPORT ATP-BINDING PROTEIN"/>
    <property type="match status" value="1"/>
</dbReference>
<dbReference type="FunFam" id="3.40.50.300:FF:000016">
    <property type="entry name" value="Oligopeptide ABC transporter ATP-binding component"/>
    <property type="match status" value="1"/>
</dbReference>
<gene>
    <name evidence="6" type="ORF">DKT69_19895</name>
</gene>
<dbReference type="InterPro" id="IPR003593">
    <property type="entry name" value="AAA+_ATPase"/>
</dbReference>
<evidence type="ECO:0000313" key="6">
    <source>
        <dbReference type="EMBL" id="PWR13602.1"/>
    </source>
</evidence>
<comment type="similarity">
    <text evidence="1">Belongs to the ABC transporter superfamily.</text>
</comment>
<evidence type="ECO:0000256" key="4">
    <source>
        <dbReference type="ARBA" id="ARBA00022840"/>
    </source>
</evidence>
<organism evidence="6 7">
    <name type="scientific">Micromonospora sicca</name>
    <dbReference type="NCBI Taxonomy" id="2202420"/>
    <lineage>
        <taxon>Bacteria</taxon>
        <taxon>Bacillati</taxon>
        <taxon>Actinomycetota</taxon>
        <taxon>Actinomycetes</taxon>
        <taxon>Micromonosporales</taxon>
        <taxon>Micromonosporaceae</taxon>
        <taxon>Micromonospora</taxon>
    </lineage>
</organism>
<keyword evidence="3" id="KW-0547">Nucleotide-binding</keyword>
<evidence type="ECO:0000256" key="2">
    <source>
        <dbReference type="ARBA" id="ARBA00022448"/>
    </source>
</evidence>
<dbReference type="GO" id="GO:0015833">
    <property type="term" value="P:peptide transport"/>
    <property type="evidence" value="ECO:0007669"/>
    <property type="project" value="InterPro"/>
</dbReference>
<dbReference type="Pfam" id="PF00005">
    <property type="entry name" value="ABC_tran"/>
    <property type="match status" value="1"/>
</dbReference>
<protein>
    <submittedName>
        <fullName evidence="6">Peptide ABC transporter substrate-binding protein</fullName>
    </submittedName>
</protein>
<evidence type="ECO:0000313" key="7">
    <source>
        <dbReference type="Proteomes" id="UP000246050"/>
    </source>
</evidence>
<dbReference type="InterPro" id="IPR017871">
    <property type="entry name" value="ABC_transporter-like_CS"/>
</dbReference>
<dbReference type="GO" id="GO:0016887">
    <property type="term" value="F:ATP hydrolysis activity"/>
    <property type="evidence" value="ECO:0007669"/>
    <property type="project" value="InterPro"/>
</dbReference>
<dbReference type="Pfam" id="PF08352">
    <property type="entry name" value="oligo_HPY"/>
    <property type="match status" value="1"/>
</dbReference>
<dbReference type="AlphaFoldDB" id="A0A317DGX9"/>
<dbReference type="EMBL" id="QGKS01000258">
    <property type="protein sequence ID" value="PWR13602.1"/>
    <property type="molecule type" value="Genomic_DNA"/>
</dbReference>
<dbReference type="GO" id="GO:0055085">
    <property type="term" value="P:transmembrane transport"/>
    <property type="evidence" value="ECO:0007669"/>
    <property type="project" value="UniProtKB-ARBA"/>
</dbReference>
<dbReference type="InterPro" id="IPR013563">
    <property type="entry name" value="Oligopep_ABC_C"/>
</dbReference>
<dbReference type="Proteomes" id="UP000246050">
    <property type="component" value="Unassembled WGS sequence"/>
</dbReference>
<dbReference type="GO" id="GO:0005524">
    <property type="term" value="F:ATP binding"/>
    <property type="evidence" value="ECO:0007669"/>
    <property type="project" value="UniProtKB-KW"/>
</dbReference>
<dbReference type="PANTHER" id="PTHR43776:SF7">
    <property type="entry name" value="D,D-DIPEPTIDE TRANSPORT ATP-BINDING PROTEIN DDPF-RELATED"/>
    <property type="match status" value="1"/>
</dbReference>
<proteinExistence type="inferred from homology"/>
<dbReference type="InterPro" id="IPR027417">
    <property type="entry name" value="P-loop_NTPase"/>
</dbReference>
<dbReference type="CDD" id="cd03257">
    <property type="entry name" value="ABC_NikE_OppD_transporters"/>
    <property type="match status" value="1"/>
</dbReference>
<dbReference type="Gene3D" id="3.40.50.300">
    <property type="entry name" value="P-loop containing nucleotide triphosphate hydrolases"/>
    <property type="match status" value="1"/>
</dbReference>
<dbReference type="InterPro" id="IPR003439">
    <property type="entry name" value="ABC_transporter-like_ATP-bd"/>
</dbReference>
<reference evidence="6 7" key="1">
    <citation type="submission" date="2018-05" db="EMBL/GenBank/DDBJ databases">
        <title>Micromonosporas from Atacama Desert.</title>
        <authorList>
            <person name="Carro L."/>
            <person name="Golinska P."/>
            <person name="Klenk H.-P."/>
            <person name="Goodfellow M."/>
        </authorList>
    </citation>
    <scope>NUCLEOTIDE SEQUENCE [LARGE SCALE GENOMIC DNA]</scope>
    <source>
        <strain evidence="6 7">4G51</strain>
    </source>
</reference>
<evidence type="ECO:0000256" key="1">
    <source>
        <dbReference type="ARBA" id="ARBA00005417"/>
    </source>
</evidence>
<comment type="caution">
    <text evidence="6">The sequence shown here is derived from an EMBL/GenBank/DDBJ whole genome shotgun (WGS) entry which is preliminary data.</text>
</comment>
<dbReference type="OrthoDB" id="9767950at2"/>
<sequence length="340" mass="37710">MTNDHDRPDAIVSVRGLRTHYVDRQWWFQRLRGRQPAAVRAVDGVDLDIRRGEVVCLVGESGSGKTTLGRAILRLAPATHGQIFFEGRDITGLRGAEFRRLRPKMQMIFQDPHGSLSPRLRVSDLLTEPYRIHDVPADQRYSVAELLEMVELSATLAEKYPHELSGGQARRIGIARALSLHPDFLVADEPTAGLDVSAAAKILSLMRSLRASHGLTYLVITHNLRIVDYLADRLAVMYLGRVAEIGPAEQVLDAPAHPYTRALLDSVSEPDPHRRQGRRRLLLPGEIPSPKNPPSGCSFHPRCRFAEAVCREVPPLAEVDSRHLASCHLSSKIRAAGTPV</sequence>
<dbReference type="SUPFAM" id="SSF52540">
    <property type="entry name" value="P-loop containing nucleoside triphosphate hydrolases"/>
    <property type="match status" value="1"/>
</dbReference>
<dbReference type="InterPro" id="IPR050319">
    <property type="entry name" value="ABC_transp_ATP-bind"/>
</dbReference>
<dbReference type="SMART" id="SM00382">
    <property type="entry name" value="AAA"/>
    <property type="match status" value="1"/>
</dbReference>
<name>A0A317DGX9_9ACTN</name>
<evidence type="ECO:0000259" key="5">
    <source>
        <dbReference type="PROSITE" id="PS50893"/>
    </source>
</evidence>
<dbReference type="NCBIfam" id="TIGR01727">
    <property type="entry name" value="oligo_HPY"/>
    <property type="match status" value="1"/>
</dbReference>
<keyword evidence="2" id="KW-0813">Transport</keyword>